<dbReference type="Proteomes" id="UP000183461">
    <property type="component" value="Unassembled WGS sequence"/>
</dbReference>
<sequence>MKKLLAFILLAAVIAALIWAFLHFKGFGLLGDKSEDGNGKNDTSVSEVVENTEPVTTEKATEENKDEKLEISISKNEYVIDNKMTGLDDLIKLISEKDKNIGIEITIDDTAAKNTVDELTDKLDELGYKNYKKLDK</sequence>
<dbReference type="RefSeq" id="WP_072299296.1">
    <property type="nucleotide sequence ID" value="NZ_FPIP01000001.1"/>
</dbReference>
<evidence type="ECO:0000313" key="3">
    <source>
        <dbReference type="Proteomes" id="UP000183461"/>
    </source>
</evidence>
<protein>
    <submittedName>
        <fullName evidence="2">Uncharacterized protein</fullName>
    </submittedName>
</protein>
<evidence type="ECO:0000256" key="1">
    <source>
        <dbReference type="SAM" id="MobiDB-lite"/>
    </source>
</evidence>
<gene>
    <name evidence="2" type="ORF">SAMN02910280_0928</name>
</gene>
<feature type="region of interest" description="Disordered" evidence="1">
    <location>
        <begin position="34"/>
        <end position="63"/>
    </location>
</feature>
<dbReference type="AlphaFoldDB" id="A0A1K1M0D2"/>
<dbReference type="EMBL" id="FPIP01000001">
    <property type="protein sequence ID" value="SFW16567.1"/>
    <property type="molecule type" value="Genomic_DNA"/>
</dbReference>
<reference evidence="2 3" key="1">
    <citation type="submission" date="2016-11" db="EMBL/GenBank/DDBJ databases">
        <authorList>
            <person name="Jaros S."/>
            <person name="Januszkiewicz K."/>
            <person name="Wedrychowicz H."/>
        </authorList>
    </citation>
    <scope>NUCLEOTIDE SEQUENCE [LARGE SCALE GENOMIC DNA]</scope>
    <source>
        <strain evidence="2 3">YL228</strain>
    </source>
</reference>
<organism evidence="2 3">
    <name type="scientific">Ruminococcus flavefaciens</name>
    <dbReference type="NCBI Taxonomy" id="1265"/>
    <lineage>
        <taxon>Bacteria</taxon>
        <taxon>Bacillati</taxon>
        <taxon>Bacillota</taxon>
        <taxon>Clostridia</taxon>
        <taxon>Eubacteriales</taxon>
        <taxon>Oscillospiraceae</taxon>
        <taxon>Ruminococcus</taxon>
    </lineage>
</organism>
<name>A0A1K1M0D2_RUMFL</name>
<accession>A0A1K1M0D2</accession>
<proteinExistence type="predicted"/>
<evidence type="ECO:0000313" key="2">
    <source>
        <dbReference type="EMBL" id="SFW16567.1"/>
    </source>
</evidence>
<feature type="compositionally biased region" description="Low complexity" evidence="1">
    <location>
        <begin position="43"/>
        <end position="58"/>
    </location>
</feature>